<keyword evidence="4" id="KW-1185">Reference proteome</keyword>
<protein>
    <submittedName>
        <fullName evidence="3">Transmembrane alpha-helix domain-containing protein</fullName>
    </submittedName>
</protein>
<proteinExistence type="predicted"/>
<dbReference type="AlphaFoldDB" id="A0A8H6IWK3"/>
<comment type="caution">
    <text evidence="3">The sequence shown here is derived from an EMBL/GenBank/DDBJ whole genome shotgun (WGS) entry which is preliminary data.</text>
</comment>
<gene>
    <name evidence="3" type="ORF">CSOJ01_11894</name>
</gene>
<evidence type="ECO:0000256" key="2">
    <source>
        <dbReference type="SAM" id="Phobius"/>
    </source>
</evidence>
<keyword evidence="2 3" id="KW-0812">Transmembrane</keyword>
<feature type="transmembrane region" description="Helical" evidence="2">
    <location>
        <begin position="117"/>
        <end position="140"/>
    </location>
</feature>
<dbReference type="Proteomes" id="UP000652219">
    <property type="component" value="Unassembled WGS sequence"/>
</dbReference>
<feature type="region of interest" description="Disordered" evidence="1">
    <location>
        <begin position="149"/>
        <end position="206"/>
    </location>
</feature>
<evidence type="ECO:0000313" key="3">
    <source>
        <dbReference type="EMBL" id="KAF6801244.1"/>
    </source>
</evidence>
<sequence>MVYSTKTVGCLRTSTSDESQQWNVADWGEGMFDLANAANGTGYRLDVHPGSNAFMNDESEGKEGVVGTQYAQRWIMTSHAPVNNKALSTIIFSQPTTSAAIAQPTGETAAGGLSAGAYAGIGIGAGIVGVAFLGVAAIFWGKRRRKKTPRAEYSNEYNGEAKDGPSHGHNQTYPPEVDANPIYEVHSEPPAHQVSGDPRLHRHEMP</sequence>
<accession>A0A8H6IWK3</accession>
<dbReference type="EMBL" id="WIGN01000289">
    <property type="protein sequence ID" value="KAF6801244.1"/>
    <property type="molecule type" value="Genomic_DNA"/>
</dbReference>
<evidence type="ECO:0000313" key="4">
    <source>
        <dbReference type="Proteomes" id="UP000652219"/>
    </source>
</evidence>
<reference evidence="3 4" key="1">
    <citation type="journal article" date="2020" name="Phytopathology">
        <title>Genome Sequence Resources of Colletotrichum truncatum, C. plurivorum, C. musicola, and C. sojae: Four Species Pathogenic to Soybean (Glycine max).</title>
        <authorList>
            <person name="Rogerio F."/>
            <person name="Boufleur T.R."/>
            <person name="Ciampi-Guillardi M."/>
            <person name="Sukno S.A."/>
            <person name="Thon M.R."/>
            <person name="Massola Junior N.S."/>
            <person name="Baroncelli R."/>
        </authorList>
    </citation>
    <scope>NUCLEOTIDE SEQUENCE [LARGE SCALE GENOMIC DNA]</scope>
    <source>
        <strain evidence="3 4">LFN0009</strain>
    </source>
</reference>
<keyword evidence="2" id="KW-1133">Transmembrane helix</keyword>
<organism evidence="3 4">
    <name type="scientific">Colletotrichum sojae</name>
    <dbReference type="NCBI Taxonomy" id="2175907"/>
    <lineage>
        <taxon>Eukaryota</taxon>
        <taxon>Fungi</taxon>
        <taxon>Dikarya</taxon>
        <taxon>Ascomycota</taxon>
        <taxon>Pezizomycotina</taxon>
        <taxon>Sordariomycetes</taxon>
        <taxon>Hypocreomycetidae</taxon>
        <taxon>Glomerellales</taxon>
        <taxon>Glomerellaceae</taxon>
        <taxon>Colletotrichum</taxon>
        <taxon>Colletotrichum orchidearum species complex</taxon>
    </lineage>
</organism>
<keyword evidence="2" id="KW-0472">Membrane</keyword>
<name>A0A8H6IWK3_9PEZI</name>
<evidence type="ECO:0000256" key="1">
    <source>
        <dbReference type="SAM" id="MobiDB-lite"/>
    </source>
</evidence>